<organism evidence="1 2">
    <name type="scientific">Trichocladium antarcticum</name>
    <dbReference type="NCBI Taxonomy" id="1450529"/>
    <lineage>
        <taxon>Eukaryota</taxon>
        <taxon>Fungi</taxon>
        <taxon>Dikarya</taxon>
        <taxon>Ascomycota</taxon>
        <taxon>Pezizomycotina</taxon>
        <taxon>Sordariomycetes</taxon>
        <taxon>Sordariomycetidae</taxon>
        <taxon>Sordariales</taxon>
        <taxon>Chaetomiaceae</taxon>
        <taxon>Trichocladium</taxon>
    </lineage>
</organism>
<protein>
    <submittedName>
        <fullName evidence="1">Uncharacterized protein</fullName>
    </submittedName>
</protein>
<gene>
    <name evidence="1" type="ORF">BT67DRAFT_274521</name>
</gene>
<keyword evidence="2" id="KW-1185">Reference proteome</keyword>
<sequence>MSHGLTLPWKESQGWCSGRAVESSTLVVGSSCYGAGPLGLHELHSTEACDPPGIWCHPALAAGYCGLKPADPPKKREEKKTAATIHTHLTASDFGVHWRHLWIRMTPTDLESDLCMLGSGSLDKWPMMSPADWIRPCVLPIANCKRAGWSAWWPRNW</sequence>
<reference evidence="1" key="1">
    <citation type="journal article" date="2023" name="Mol. Phylogenet. Evol.">
        <title>Genome-scale phylogeny and comparative genomics of the fungal order Sordariales.</title>
        <authorList>
            <person name="Hensen N."/>
            <person name="Bonometti L."/>
            <person name="Westerberg I."/>
            <person name="Brannstrom I.O."/>
            <person name="Guillou S."/>
            <person name="Cros-Aarteil S."/>
            <person name="Calhoun S."/>
            <person name="Haridas S."/>
            <person name="Kuo A."/>
            <person name="Mondo S."/>
            <person name="Pangilinan J."/>
            <person name="Riley R."/>
            <person name="LaButti K."/>
            <person name="Andreopoulos B."/>
            <person name="Lipzen A."/>
            <person name="Chen C."/>
            <person name="Yan M."/>
            <person name="Daum C."/>
            <person name="Ng V."/>
            <person name="Clum A."/>
            <person name="Steindorff A."/>
            <person name="Ohm R.A."/>
            <person name="Martin F."/>
            <person name="Silar P."/>
            <person name="Natvig D.O."/>
            <person name="Lalanne C."/>
            <person name="Gautier V."/>
            <person name="Ament-Velasquez S.L."/>
            <person name="Kruys A."/>
            <person name="Hutchinson M.I."/>
            <person name="Powell A.J."/>
            <person name="Barry K."/>
            <person name="Miller A.N."/>
            <person name="Grigoriev I.V."/>
            <person name="Debuchy R."/>
            <person name="Gladieux P."/>
            <person name="Hiltunen Thoren M."/>
            <person name="Johannesson H."/>
        </authorList>
    </citation>
    <scope>NUCLEOTIDE SEQUENCE</scope>
    <source>
        <strain evidence="1">CBS 123565</strain>
    </source>
</reference>
<dbReference type="Proteomes" id="UP001304895">
    <property type="component" value="Unassembled WGS sequence"/>
</dbReference>
<comment type="caution">
    <text evidence="1">The sequence shown here is derived from an EMBL/GenBank/DDBJ whole genome shotgun (WGS) entry which is preliminary data.</text>
</comment>
<evidence type="ECO:0000313" key="1">
    <source>
        <dbReference type="EMBL" id="KAK4135397.1"/>
    </source>
</evidence>
<proteinExistence type="predicted"/>
<dbReference type="EMBL" id="MU853406">
    <property type="protein sequence ID" value="KAK4135397.1"/>
    <property type="molecule type" value="Genomic_DNA"/>
</dbReference>
<accession>A0AAN6ZEH9</accession>
<evidence type="ECO:0000313" key="2">
    <source>
        <dbReference type="Proteomes" id="UP001304895"/>
    </source>
</evidence>
<dbReference type="AlphaFoldDB" id="A0AAN6ZEH9"/>
<reference evidence="1" key="2">
    <citation type="submission" date="2023-05" db="EMBL/GenBank/DDBJ databases">
        <authorList>
            <consortium name="Lawrence Berkeley National Laboratory"/>
            <person name="Steindorff A."/>
            <person name="Hensen N."/>
            <person name="Bonometti L."/>
            <person name="Westerberg I."/>
            <person name="Brannstrom I.O."/>
            <person name="Guillou S."/>
            <person name="Cros-Aarteil S."/>
            <person name="Calhoun S."/>
            <person name="Haridas S."/>
            <person name="Kuo A."/>
            <person name="Mondo S."/>
            <person name="Pangilinan J."/>
            <person name="Riley R."/>
            <person name="Labutti K."/>
            <person name="Andreopoulos B."/>
            <person name="Lipzen A."/>
            <person name="Chen C."/>
            <person name="Yanf M."/>
            <person name="Daum C."/>
            <person name="Ng V."/>
            <person name="Clum A."/>
            <person name="Ohm R."/>
            <person name="Martin F."/>
            <person name="Silar P."/>
            <person name="Natvig D."/>
            <person name="Lalanne C."/>
            <person name="Gautier V."/>
            <person name="Ament-Velasquez S.L."/>
            <person name="Kruys A."/>
            <person name="Hutchinson M.I."/>
            <person name="Powell A.J."/>
            <person name="Barry K."/>
            <person name="Miller A.N."/>
            <person name="Grigoriev I.V."/>
            <person name="Debuchy R."/>
            <person name="Gladieux P."/>
            <person name="Thoren M.H."/>
            <person name="Johannesson H."/>
        </authorList>
    </citation>
    <scope>NUCLEOTIDE SEQUENCE</scope>
    <source>
        <strain evidence="1">CBS 123565</strain>
    </source>
</reference>
<name>A0AAN6ZEH9_9PEZI</name>